<sequence length="216" mass="22251">MPSEWSLVMPLKRLSLAKSRLSAAGGRRPGLALAFAQDTVTAALASSLVREVTVVTDDPVAGERLGALGARIVPDGPRNGLNPALAYGADTVRARLPTASVAALHADLPALRPSELARVLRAARHHPRSFLADTAGTGTTVLAAGPGVPLAPAFGDASRERHRASGAAELELTGVESVRRDVDTEDDLRAALVLGVGPRTAAASAEGLRRSGASRR</sequence>
<dbReference type="EMBL" id="BAAAMJ010000006">
    <property type="protein sequence ID" value="GAA1898235.1"/>
    <property type="molecule type" value="Genomic_DNA"/>
</dbReference>
<feature type="binding site" evidence="5">
    <location>
        <position position="139"/>
    </location>
    <ligand>
        <name>phosphoenolpyruvate</name>
        <dbReference type="ChEBI" id="CHEBI:58702"/>
    </ligand>
</feature>
<feature type="binding site" evidence="5">
    <location>
        <position position="158"/>
    </location>
    <ligand>
        <name>phosphoenolpyruvate</name>
        <dbReference type="ChEBI" id="CHEBI:58702"/>
    </ligand>
</feature>
<evidence type="ECO:0000259" key="6">
    <source>
        <dbReference type="Pfam" id="PF12804"/>
    </source>
</evidence>
<comment type="caution">
    <text evidence="7">The sequence shown here is derived from an EMBL/GenBank/DDBJ whole genome shotgun (WGS) entry which is preliminary data.</text>
</comment>
<comment type="pathway">
    <text evidence="5">Cofactor biosynthesis; coenzyme F420 biosynthesis.</text>
</comment>
<dbReference type="InterPro" id="IPR029044">
    <property type="entry name" value="Nucleotide-diphossugar_trans"/>
</dbReference>
<feature type="domain" description="MobA-like NTP transferase" evidence="6">
    <location>
        <begin position="40"/>
        <end position="138"/>
    </location>
</feature>
<evidence type="ECO:0000256" key="1">
    <source>
        <dbReference type="ARBA" id="ARBA00022679"/>
    </source>
</evidence>
<dbReference type="NCBIfam" id="TIGR03552">
    <property type="entry name" value="F420_cofC"/>
    <property type="match status" value="1"/>
</dbReference>
<accession>A0ABN2NRF9</accession>
<evidence type="ECO:0000313" key="8">
    <source>
        <dbReference type="Proteomes" id="UP001501303"/>
    </source>
</evidence>
<name>A0ABN2NRF9_9ACTN</name>
<evidence type="ECO:0000256" key="4">
    <source>
        <dbReference type="ARBA" id="ARBA00023134"/>
    </source>
</evidence>
<evidence type="ECO:0000256" key="2">
    <source>
        <dbReference type="ARBA" id="ARBA00022695"/>
    </source>
</evidence>
<comment type="similarity">
    <text evidence="5">Belongs to the CofC family.</text>
</comment>
<evidence type="ECO:0000256" key="3">
    <source>
        <dbReference type="ARBA" id="ARBA00022741"/>
    </source>
</evidence>
<dbReference type="InterPro" id="IPR025877">
    <property type="entry name" value="MobA-like_NTP_Trfase"/>
</dbReference>
<dbReference type="SUPFAM" id="SSF53448">
    <property type="entry name" value="Nucleotide-diphospho-sugar transferases"/>
    <property type="match status" value="1"/>
</dbReference>
<dbReference type="Gene3D" id="3.90.550.10">
    <property type="entry name" value="Spore Coat Polysaccharide Biosynthesis Protein SpsA, Chain A"/>
    <property type="match status" value="1"/>
</dbReference>
<dbReference type="GO" id="GO:0016779">
    <property type="term" value="F:nucleotidyltransferase activity"/>
    <property type="evidence" value="ECO:0007669"/>
    <property type="project" value="UniProtKB-KW"/>
</dbReference>
<keyword evidence="2 5" id="KW-0548">Nucleotidyltransferase</keyword>
<keyword evidence="4 5" id="KW-0342">GTP-binding</keyword>
<dbReference type="EC" id="2.7.7.105" evidence="5"/>
<dbReference type="Proteomes" id="UP001501303">
    <property type="component" value="Unassembled WGS sequence"/>
</dbReference>
<dbReference type="PANTHER" id="PTHR40392:SF1">
    <property type="entry name" value="2-PHOSPHO-L-LACTATE GUANYLYLTRANSFERASE"/>
    <property type="match status" value="1"/>
</dbReference>
<evidence type="ECO:0000313" key="7">
    <source>
        <dbReference type="EMBL" id="GAA1898235.1"/>
    </source>
</evidence>
<dbReference type="RefSeq" id="WP_344258452.1">
    <property type="nucleotide sequence ID" value="NZ_BAAAMJ010000006.1"/>
</dbReference>
<gene>
    <name evidence="7" type="primary">cofC</name>
    <name evidence="5" type="synonym">fbiD</name>
    <name evidence="7" type="ORF">GCM10009716_05120</name>
</gene>
<dbReference type="PANTHER" id="PTHR40392">
    <property type="entry name" value="2-PHOSPHO-L-LACTATE GUANYLYLTRANSFERASE"/>
    <property type="match status" value="1"/>
</dbReference>
<feature type="binding site" evidence="5">
    <location>
        <position position="155"/>
    </location>
    <ligand>
        <name>phosphoenolpyruvate</name>
        <dbReference type="ChEBI" id="CHEBI:58702"/>
    </ligand>
</feature>
<evidence type="ECO:0000256" key="5">
    <source>
        <dbReference type="HAMAP-Rule" id="MF_02114"/>
    </source>
</evidence>
<protein>
    <recommendedName>
        <fullName evidence="5">Phosphoenolpyruvate guanylyltransferase</fullName>
        <shortName evidence="5">PEP guanylyltransferase</shortName>
        <ecNumber evidence="5">2.7.7.105</ecNumber>
    </recommendedName>
</protein>
<dbReference type="Pfam" id="PF12804">
    <property type="entry name" value="NTP_transf_3"/>
    <property type="match status" value="1"/>
</dbReference>
<keyword evidence="8" id="KW-1185">Reference proteome</keyword>
<comment type="function">
    <text evidence="5">Guanylyltransferase that catalyzes the activation of phosphoenolpyruvate (PEP) as enolpyruvoyl-2-diphospho-5'-guanosine, via the condensation of PEP with GTP. It is involved in the biosynthesis of coenzyme F420, a hydride carrier cofactor.</text>
</comment>
<dbReference type="InterPro" id="IPR002835">
    <property type="entry name" value="CofC"/>
</dbReference>
<organism evidence="7 8">
    <name type="scientific">Streptomyces sodiiphilus</name>
    <dbReference type="NCBI Taxonomy" id="226217"/>
    <lineage>
        <taxon>Bacteria</taxon>
        <taxon>Bacillati</taxon>
        <taxon>Actinomycetota</taxon>
        <taxon>Actinomycetes</taxon>
        <taxon>Kitasatosporales</taxon>
        <taxon>Streptomycetaceae</taxon>
        <taxon>Streptomyces</taxon>
    </lineage>
</organism>
<keyword evidence="3 5" id="KW-0547">Nucleotide-binding</keyword>
<comment type="catalytic activity">
    <reaction evidence="5">
        <text>phosphoenolpyruvate + GTP + H(+) = enolpyruvoyl-2-diphospho-5'-guanosine + diphosphate</text>
        <dbReference type="Rhea" id="RHEA:30519"/>
        <dbReference type="ChEBI" id="CHEBI:15378"/>
        <dbReference type="ChEBI" id="CHEBI:33019"/>
        <dbReference type="ChEBI" id="CHEBI:37565"/>
        <dbReference type="ChEBI" id="CHEBI:58702"/>
        <dbReference type="ChEBI" id="CHEBI:143701"/>
        <dbReference type="EC" id="2.7.7.105"/>
    </reaction>
</comment>
<proteinExistence type="inferred from homology"/>
<reference evidence="7 8" key="1">
    <citation type="journal article" date="2019" name="Int. J. Syst. Evol. Microbiol.">
        <title>The Global Catalogue of Microorganisms (GCM) 10K type strain sequencing project: providing services to taxonomists for standard genome sequencing and annotation.</title>
        <authorList>
            <consortium name="The Broad Institute Genomics Platform"/>
            <consortium name="The Broad Institute Genome Sequencing Center for Infectious Disease"/>
            <person name="Wu L."/>
            <person name="Ma J."/>
        </authorList>
    </citation>
    <scope>NUCLEOTIDE SEQUENCE [LARGE SCALE GENOMIC DNA]</scope>
    <source>
        <strain evidence="7 8">JCM 13581</strain>
    </source>
</reference>
<keyword evidence="1 5" id="KW-0808">Transferase</keyword>
<dbReference type="HAMAP" id="MF_02114">
    <property type="entry name" value="CofC"/>
    <property type="match status" value="1"/>
</dbReference>